<protein>
    <recommendedName>
        <fullName evidence="1">YqzN/YkzM domain-containing protein</fullName>
    </recommendedName>
</protein>
<organism evidence="2 3">
    <name type="scientific">Paenibacillus macerans</name>
    <name type="common">Bacillus macerans</name>
    <dbReference type="NCBI Taxonomy" id="44252"/>
    <lineage>
        <taxon>Bacteria</taxon>
        <taxon>Bacillati</taxon>
        <taxon>Bacillota</taxon>
        <taxon>Bacilli</taxon>
        <taxon>Bacillales</taxon>
        <taxon>Paenibacillaceae</taxon>
        <taxon>Paenibacillus</taxon>
    </lineage>
</organism>
<dbReference type="AlphaFoldDB" id="A0A090ZAL2"/>
<dbReference type="HOGENOM" id="CLU_203234_0_0_9"/>
<dbReference type="InterPro" id="IPR058869">
    <property type="entry name" value="YqzN_YkzM"/>
</dbReference>
<dbReference type="OrthoDB" id="2659565at2"/>
<dbReference type="RefSeq" id="WP_036625968.1">
    <property type="nucleotide sequence ID" value="NZ_JAKOBR010000029.1"/>
</dbReference>
<evidence type="ECO:0000313" key="3">
    <source>
        <dbReference type="Proteomes" id="UP000029278"/>
    </source>
</evidence>
<dbReference type="EMBL" id="JMQA01000035">
    <property type="protein sequence ID" value="KFN07250.1"/>
    <property type="molecule type" value="Genomic_DNA"/>
</dbReference>
<dbReference type="Pfam" id="PF26160">
    <property type="entry name" value="YqzN_YkzM"/>
    <property type="match status" value="1"/>
</dbReference>
<proteinExistence type="predicted"/>
<comment type="caution">
    <text evidence="2">The sequence shown here is derived from an EMBL/GenBank/DDBJ whole genome shotgun (WGS) entry which is preliminary data.</text>
</comment>
<dbReference type="GeneID" id="77009446"/>
<keyword evidence="3" id="KW-1185">Reference proteome</keyword>
<feature type="domain" description="YqzN/YkzM" evidence="1">
    <location>
        <begin position="19"/>
        <end position="68"/>
    </location>
</feature>
<evidence type="ECO:0000259" key="1">
    <source>
        <dbReference type="Pfam" id="PF26160"/>
    </source>
</evidence>
<accession>A0A090ZAL2</accession>
<name>A0A090ZAL2_PAEMA</name>
<sequence length="70" mass="7803">MSDSTKEKQDNKVLKKKAEPAYTKTEILAAAHVFGVTVDVMAGALRRVDKEQLTRAEIEKAIQNFKGKQV</sequence>
<reference evidence="2 3" key="1">
    <citation type="submission" date="2014-04" db="EMBL/GenBank/DDBJ databases">
        <authorList>
            <person name="Bishop-Lilly K.A."/>
            <person name="Broomall S.M."/>
            <person name="Chain P.S."/>
            <person name="Chertkov O."/>
            <person name="Coyne S.R."/>
            <person name="Daligault H.E."/>
            <person name="Davenport K.W."/>
            <person name="Erkkila T."/>
            <person name="Frey K.G."/>
            <person name="Gibbons H.S."/>
            <person name="Gu W."/>
            <person name="Jaissle J."/>
            <person name="Johnson S.L."/>
            <person name="Koroleva G.I."/>
            <person name="Ladner J.T."/>
            <person name="Lo C.-C."/>
            <person name="Minogue T.D."/>
            <person name="Munk C."/>
            <person name="Palacios G.F."/>
            <person name="Redden C.L."/>
            <person name="Rosenzweig C.N."/>
            <person name="Scholz M.B."/>
            <person name="Teshima H."/>
            <person name="Xu Y."/>
        </authorList>
    </citation>
    <scope>NUCLEOTIDE SEQUENCE [LARGE SCALE GENOMIC DNA]</scope>
    <source>
        <strain evidence="2 3">8244</strain>
    </source>
</reference>
<dbReference type="STRING" id="44252.DJ90_5661"/>
<gene>
    <name evidence="2" type="ORF">DJ90_5661</name>
</gene>
<dbReference type="Proteomes" id="UP000029278">
    <property type="component" value="Unassembled WGS sequence"/>
</dbReference>
<dbReference type="PATRIC" id="fig|44252.3.peg.3895"/>
<evidence type="ECO:0000313" key="2">
    <source>
        <dbReference type="EMBL" id="KFN07250.1"/>
    </source>
</evidence>